<dbReference type="EMBL" id="CM002922">
    <property type="protein sequence ID" value="KGN64574.1"/>
    <property type="molecule type" value="Genomic_DNA"/>
</dbReference>
<organism evidence="1 2">
    <name type="scientific">Cucumis sativus</name>
    <name type="common">Cucumber</name>
    <dbReference type="NCBI Taxonomy" id="3659"/>
    <lineage>
        <taxon>Eukaryota</taxon>
        <taxon>Viridiplantae</taxon>
        <taxon>Streptophyta</taxon>
        <taxon>Embryophyta</taxon>
        <taxon>Tracheophyta</taxon>
        <taxon>Spermatophyta</taxon>
        <taxon>Magnoliopsida</taxon>
        <taxon>eudicotyledons</taxon>
        <taxon>Gunneridae</taxon>
        <taxon>Pentapetalae</taxon>
        <taxon>rosids</taxon>
        <taxon>fabids</taxon>
        <taxon>Cucurbitales</taxon>
        <taxon>Cucurbitaceae</taxon>
        <taxon>Benincaseae</taxon>
        <taxon>Cucumis</taxon>
    </lineage>
</organism>
<evidence type="ECO:0000313" key="1">
    <source>
        <dbReference type="EMBL" id="KGN64574.1"/>
    </source>
</evidence>
<gene>
    <name evidence="1" type="ORF">Csa_1G065940</name>
</gene>
<evidence type="ECO:0000313" key="2">
    <source>
        <dbReference type="Proteomes" id="UP000029981"/>
    </source>
</evidence>
<protein>
    <submittedName>
        <fullName evidence="1">Uncharacterized protein</fullName>
    </submittedName>
</protein>
<reference evidence="1 2" key="4">
    <citation type="journal article" date="2011" name="BMC Genomics">
        <title>RNA-Seq improves annotation of protein-coding genes in the cucumber genome.</title>
        <authorList>
            <person name="Li Z."/>
            <person name="Zhang Z."/>
            <person name="Yan P."/>
            <person name="Huang S."/>
            <person name="Fei Z."/>
            <person name="Lin K."/>
        </authorList>
    </citation>
    <scope>NUCLEOTIDE SEQUENCE [LARGE SCALE GENOMIC DNA]</scope>
    <source>
        <strain evidence="2">cv. 9930</strain>
    </source>
</reference>
<keyword evidence="2" id="KW-1185">Reference proteome</keyword>
<sequence length="67" mass="7277">MLNGSARSRITATKPIWNHLLSTLTTRQIDYAFSTTSPTAITTKPILLVYAEETLCPTLAQPASTTP</sequence>
<accession>A0A0A0LUB8</accession>
<dbReference type="AlphaFoldDB" id="A0A0A0LUB8"/>
<reference evidence="1 2" key="1">
    <citation type="journal article" date="2009" name="Nat. Genet.">
        <title>The genome of the cucumber, Cucumis sativus L.</title>
        <authorList>
            <person name="Huang S."/>
            <person name="Li R."/>
            <person name="Zhang Z."/>
            <person name="Li L."/>
            <person name="Gu X."/>
            <person name="Fan W."/>
            <person name="Lucas W.J."/>
            <person name="Wang X."/>
            <person name="Xie B."/>
            <person name="Ni P."/>
            <person name="Ren Y."/>
            <person name="Zhu H."/>
            <person name="Li J."/>
            <person name="Lin K."/>
            <person name="Jin W."/>
            <person name="Fei Z."/>
            <person name="Li G."/>
            <person name="Staub J."/>
            <person name="Kilian A."/>
            <person name="van der Vossen E.A."/>
            <person name="Wu Y."/>
            <person name="Guo J."/>
            <person name="He J."/>
            <person name="Jia Z."/>
            <person name="Ren Y."/>
            <person name="Tian G."/>
            <person name="Lu Y."/>
            <person name="Ruan J."/>
            <person name="Qian W."/>
            <person name="Wang M."/>
            <person name="Huang Q."/>
            <person name="Li B."/>
            <person name="Xuan Z."/>
            <person name="Cao J."/>
            <person name="Asan"/>
            <person name="Wu Z."/>
            <person name="Zhang J."/>
            <person name="Cai Q."/>
            <person name="Bai Y."/>
            <person name="Zhao B."/>
            <person name="Han Y."/>
            <person name="Li Y."/>
            <person name="Li X."/>
            <person name="Wang S."/>
            <person name="Shi Q."/>
            <person name="Liu S."/>
            <person name="Cho W.K."/>
            <person name="Kim J.Y."/>
            <person name="Xu Y."/>
            <person name="Heller-Uszynska K."/>
            <person name="Miao H."/>
            <person name="Cheng Z."/>
            <person name="Zhang S."/>
            <person name="Wu J."/>
            <person name="Yang Y."/>
            <person name="Kang H."/>
            <person name="Li M."/>
            <person name="Liang H."/>
            <person name="Ren X."/>
            <person name="Shi Z."/>
            <person name="Wen M."/>
            <person name="Jian M."/>
            <person name="Yang H."/>
            <person name="Zhang G."/>
            <person name="Yang Z."/>
            <person name="Chen R."/>
            <person name="Liu S."/>
            <person name="Li J."/>
            <person name="Ma L."/>
            <person name="Liu H."/>
            <person name="Zhou Y."/>
            <person name="Zhao J."/>
            <person name="Fang X."/>
            <person name="Li G."/>
            <person name="Fang L."/>
            <person name="Li Y."/>
            <person name="Liu D."/>
            <person name="Zheng H."/>
            <person name="Zhang Y."/>
            <person name="Qin N."/>
            <person name="Li Z."/>
            <person name="Yang G."/>
            <person name="Yang S."/>
            <person name="Bolund L."/>
            <person name="Kristiansen K."/>
            <person name="Zheng H."/>
            <person name="Li S."/>
            <person name="Zhang X."/>
            <person name="Yang H."/>
            <person name="Wang J."/>
            <person name="Sun R."/>
            <person name="Zhang B."/>
            <person name="Jiang S."/>
            <person name="Wang J."/>
            <person name="Du Y."/>
            <person name="Li S."/>
        </authorList>
    </citation>
    <scope>NUCLEOTIDE SEQUENCE [LARGE SCALE GENOMIC DNA]</scope>
    <source>
        <strain evidence="2">cv. 9930</strain>
    </source>
</reference>
<dbReference type="Gramene" id="KGN64574">
    <property type="protein sequence ID" value="KGN64574"/>
    <property type="gene ID" value="Csa_1G065940"/>
</dbReference>
<dbReference type="Proteomes" id="UP000029981">
    <property type="component" value="Chromosome 1"/>
</dbReference>
<reference evidence="1 2" key="3">
    <citation type="journal article" date="2010" name="BMC Genomics">
        <title>Transcriptome sequencing and comparative analysis of cucumber flowers with different sex types.</title>
        <authorList>
            <person name="Guo S."/>
            <person name="Zheng Y."/>
            <person name="Joung J.G."/>
            <person name="Liu S."/>
            <person name="Zhang Z."/>
            <person name="Crasta O.R."/>
            <person name="Sobral B.W."/>
            <person name="Xu Y."/>
            <person name="Huang S."/>
            <person name="Fei Z."/>
        </authorList>
    </citation>
    <scope>NUCLEOTIDE SEQUENCE [LARGE SCALE GENOMIC DNA]</scope>
    <source>
        <strain evidence="2">cv. 9930</strain>
    </source>
</reference>
<name>A0A0A0LUB8_CUCSA</name>
<reference evidence="1 2" key="2">
    <citation type="journal article" date="2009" name="PLoS ONE">
        <title>An integrated genetic and cytogenetic map of the cucumber genome.</title>
        <authorList>
            <person name="Ren Y."/>
            <person name="Zhang Z."/>
            <person name="Liu J."/>
            <person name="Staub J.E."/>
            <person name="Han Y."/>
            <person name="Cheng Z."/>
            <person name="Li X."/>
            <person name="Lu J."/>
            <person name="Miao H."/>
            <person name="Kang H."/>
            <person name="Xie B."/>
            <person name="Gu X."/>
            <person name="Wang X."/>
            <person name="Du Y."/>
            <person name="Jin W."/>
            <person name="Huang S."/>
        </authorList>
    </citation>
    <scope>NUCLEOTIDE SEQUENCE [LARGE SCALE GENOMIC DNA]</scope>
    <source>
        <strain evidence="2">cv. 9930</strain>
    </source>
</reference>
<proteinExistence type="predicted"/>